<organism evidence="2">
    <name type="scientific">Dechloromonas aromatica (strain RCB)</name>
    <dbReference type="NCBI Taxonomy" id="159087"/>
    <lineage>
        <taxon>Bacteria</taxon>
        <taxon>Pseudomonadati</taxon>
        <taxon>Pseudomonadota</taxon>
        <taxon>Betaproteobacteria</taxon>
        <taxon>Rhodocyclales</taxon>
        <taxon>Azonexaceae</taxon>
        <taxon>Dechloromonas</taxon>
    </lineage>
</organism>
<feature type="region of interest" description="Disordered" evidence="1">
    <location>
        <begin position="95"/>
        <end position="133"/>
    </location>
</feature>
<sequence>MTAPRKKSDRLSWFKMDAGAFLADTTGLPAAHVGIYARLLNLYWALGGMLPDSPAILKRKINVSTSEEEQILEKVLEEFFPESRNEWLDNQLEEVDAKSRAQSEKAKGRWAPKQQKGTVATPSLSSDPDSADF</sequence>
<accession>Q47A80</accession>
<evidence type="ECO:0000256" key="1">
    <source>
        <dbReference type="SAM" id="MobiDB-lite"/>
    </source>
</evidence>
<dbReference type="OrthoDB" id="9182704at2"/>
<dbReference type="AlphaFoldDB" id="Q47A80"/>
<gene>
    <name evidence="2" type="ordered locus">Daro_3522</name>
</gene>
<dbReference type="EMBL" id="CP000089">
    <property type="protein sequence ID" value="AAZ48251.1"/>
    <property type="molecule type" value="Genomic_DNA"/>
</dbReference>
<protein>
    <recommendedName>
        <fullName evidence="3">DUF1376 domain-containing protein</fullName>
    </recommendedName>
</protein>
<dbReference type="HOGENOM" id="CLU_1903225_0_0_4"/>
<dbReference type="KEGG" id="dar:Daro_3522"/>
<evidence type="ECO:0008006" key="3">
    <source>
        <dbReference type="Google" id="ProtNLM"/>
    </source>
</evidence>
<proteinExistence type="predicted"/>
<name>Q47A80_DECAR</name>
<dbReference type="eggNOG" id="COG3756">
    <property type="taxonomic scope" value="Bacteria"/>
</dbReference>
<dbReference type="Pfam" id="PF07120">
    <property type="entry name" value="DUF1376"/>
    <property type="match status" value="1"/>
</dbReference>
<reference evidence="2" key="1">
    <citation type="submission" date="2005-08" db="EMBL/GenBank/DDBJ databases">
        <title>Complete sequence of Dechloromonas aromatica RCB.</title>
        <authorList>
            <person name="Salinero K.K."/>
            <person name="Copeland A."/>
            <person name="Lucas S."/>
            <person name="Lapidus A."/>
            <person name="Barry K."/>
            <person name="Detter J.C."/>
            <person name="Glavina T."/>
            <person name="Hammon N."/>
            <person name="Israni S."/>
            <person name="Pitluck S."/>
            <person name="Di Bartolo G."/>
            <person name="Trong S."/>
            <person name="Schmutz J."/>
            <person name="Larimer F."/>
            <person name="Land M."/>
            <person name="Ivanova N."/>
            <person name="Richardson P."/>
        </authorList>
    </citation>
    <scope>NUCLEOTIDE SEQUENCE</scope>
    <source>
        <strain evidence="2">RCB</strain>
    </source>
</reference>
<dbReference type="InterPro" id="IPR010781">
    <property type="entry name" value="DUF1376"/>
</dbReference>
<feature type="compositionally biased region" description="Basic and acidic residues" evidence="1">
    <location>
        <begin position="95"/>
        <end position="107"/>
    </location>
</feature>
<feature type="compositionally biased region" description="Polar residues" evidence="1">
    <location>
        <begin position="115"/>
        <end position="133"/>
    </location>
</feature>
<evidence type="ECO:0000313" key="2">
    <source>
        <dbReference type="EMBL" id="AAZ48251.1"/>
    </source>
</evidence>